<dbReference type="PROSITE" id="PS50011">
    <property type="entry name" value="PROTEIN_KINASE_DOM"/>
    <property type="match status" value="1"/>
</dbReference>
<feature type="domain" description="Protein kinase" evidence="4">
    <location>
        <begin position="358"/>
        <end position="658"/>
    </location>
</feature>
<feature type="compositionally biased region" description="Acidic residues" evidence="3">
    <location>
        <begin position="70"/>
        <end position="80"/>
    </location>
</feature>
<dbReference type="InterPro" id="IPR011009">
    <property type="entry name" value="Kinase-like_dom_sf"/>
</dbReference>
<dbReference type="EMBL" id="KV441392">
    <property type="protein sequence ID" value="OAF60262.1"/>
    <property type="molecule type" value="Genomic_DNA"/>
</dbReference>
<dbReference type="eggNOG" id="KOG0590">
    <property type="taxonomic scope" value="Eukaryota"/>
</dbReference>
<dbReference type="SUPFAM" id="SSF56112">
    <property type="entry name" value="Protein kinase-like (PK-like)"/>
    <property type="match status" value="1"/>
</dbReference>
<keyword evidence="2" id="KW-0067">ATP-binding</keyword>
<evidence type="ECO:0000256" key="2">
    <source>
        <dbReference type="ARBA" id="ARBA00022840"/>
    </source>
</evidence>
<name>A0A177AFR8_9PEZI</name>
<evidence type="ECO:0000313" key="5">
    <source>
        <dbReference type="EMBL" id="OAF60262.1"/>
    </source>
</evidence>
<gene>
    <name evidence="5" type="ORF">VC83_02766</name>
</gene>
<feature type="compositionally biased region" description="Polar residues" evidence="3">
    <location>
        <begin position="1"/>
        <end position="23"/>
    </location>
</feature>
<keyword evidence="1" id="KW-0547">Nucleotide-binding</keyword>
<evidence type="ECO:0000259" key="4">
    <source>
        <dbReference type="PROSITE" id="PS50011"/>
    </source>
</evidence>
<evidence type="ECO:0000256" key="3">
    <source>
        <dbReference type="SAM" id="MobiDB-lite"/>
    </source>
</evidence>
<feature type="region of interest" description="Disordered" evidence="3">
    <location>
        <begin position="280"/>
        <end position="308"/>
    </location>
</feature>
<feature type="region of interest" description="Disordered" evidence="3">
    <location>
        <begin position="1"/>
        <end position="247"/>
    </location>
</feature>
<organism evidence="5">
    <name type="scientific">Pseudogymnoascus destructans</name>
    <dbReference type="NCBI Taxonomy" id="655981"/>
    <lineage>
        <taxon>Eukaryota</taxon>
        <taxon>Fungi</taxon>
        <taxon>Dikarya</taxon>
        <taxon>Ascomycota</taxon>
        <taxon>Pezizomycotina</taxon>
        <taxon>Leotiomycetes</taxon>
        <taxon>Thelebolales</taxon>
        <taxon>Thelebolaceae</taxon>
        <taxon>Pseudogymnoascus</taxon>
    </lineage>
</organism>
<dbReference type="Pfam" id="PF00069">
    <property type="entry name" value="Pkinase"/>
    <property type="match status" value="1"/>
</dbReference>
<dbReference type="GO" id="GO:0005524">
    <property type="term" value="F:ATP binding"/>
    <property type="evidence" value="ECO:0007669"/>
    <property type="project" value="UniProtKB-KW"/>
</dbReference>
<feature type="compositionally biased region" description="Basic and acidic residues" evidence="3">
    <location>
        <begin position="137"/>
        <end position="148"/>
    </location>
</feature>
<dbReference type="PROSITE" id="PS00108">
    <property type="entry name" value="PROTEIN_KINASE_ST"/>
    <property type="match status" value="1"/>
</dbReference>
<dbReference type="RefSeq" id="XP_024325544.1">
    <property type="nucleotide sequence ID" value="XM_024466422.1"/>
</dbReference>
<dbReference type="Gene3D" id="1.10.510.10">
    <property type="entry name" value="Transferase(Phosphotransferase) domain 1"/>
    <property type="match status" value="1"/>
</dbReference>
<dbReference type="PANTHER" id="PTHR24346">
    <property type="entry name" value="MAP/MICROTUBULE AFFINITY-REGULATING KINASE"/>
    <property type="match status" value="1"/>
</dbReference>
<feature type="compositionally biased region" description="Polar residues" evidence="3">
    <location>
        <begin position="198"/>
        <end position="215"/>
    </location>
</feature>
<feature type="compositionally biased region" description="Polar residues" evidence="3">
    <location>
        <begin position="45"/>
        <end position="55"/>
    </location>
</feature>
<dbReference type="OrthoDB" id="4062651at2759"/>
<evidence type="ECO:0000256" key="1">
    <source>
        <dbReference type="ARBA" id="ARBA00022741"/>
    </source>
</evidence>
<dbReference type="GO" id="GO:0004674">
    <property type="term" value="F:protein serine/threonine kinase activity"/>
    <property type="evidence" value="ECO:0007669"/>
    <property type="project" value="TreeGrafter"/>
</dbReference>
<dbReference type="VEuPathDB" id="FungiDB:GMDG_01562"/>
<dbReference type="GeneID" id="36285845"/>
<dbReference type="PANTHER" id="PTHR24346:SF30">
    <property type="entry name" value="MATERNAL EMBRYONIC LEUCINE ZIPPER KINASE"/>
    <property type="match status" value="1"/>
</dbReference>
<dbReference type="InterPro" id="IPR008271">
    <property type="entry name" value="Ser/Thr_kinase_AS"/>
</dbReference>
<dbReference type="SMART" id="SM00220">
    <property type="entry name" value="S_TKc"/>
    <property type="match status" value="1"/>
</dbReference>
<dbReference type="AlphaFoldDB" id="A0A177AFR8"/>
<protein>
    <recommendedName>
        <fullName evidence="4">Protein kinase domain-containing protein</fullName>
    </recommendedName>
</protein>
<accession>A0A177AFR8</accession>
<dbReference type="GO" id="GO:0035556">
    <property type="term" value="P:intracellular signal transduction"/>
    <property type="evidence" value="ECO:0007669"/>
    <property type="project" value="TreeGrafter"/>
</dbReference>
<reference evidence="5" key="1">
    <citation type="submission" date="2016-03" db="EMBL/GenBank/DDBJ databases">
        <title>Updated assembly of Pseudogymnoascus destructans, the fungus causing white-nose syndrome of bats.</title>
        <authorList>
            <person name="Palmer J.M."/>
            <person name="Drees K.P."/>
            <person name="Foster J.T."/>
            <person name="Lindner D.L."/>
        </authorList>
    </citation>
    <scope>NUCLEOTIDE SEQUENCE [LARGE SCALE GENOMIC DNA]</scope>
    <source>
        <strain evidence="5">20631-21</strain>
    </source>
</reference>
<proteinExistence type="predicted"/>
<dbReference type="GO" id="GO:0005737">
    <property type="term" value="C:cytoplasm"/>
    <property type="evidence" value="ECO:0007669"/>
    <property type="project" value="TreeGrafter"/>
</dbReference>
<dbReference type="InterPro" id="IPR000719">
    <property type="entry name" value="Prot_kinase_dom"/>
</dbReference>
<dbReference type="Proteomes" id="UP000077154">
    <property type="component" value="Unassembled WGS sequence"/>
</dbReference>
<sequence>MSSVQVVRMPQTENLPSSTPNDTSSRHRSPLFQIGSTPPSPLFQIGSTPPAQSREQSPDSRPIDLQSPIPEEEEEEDETGSEAANEPLTPTDTQPPHDFRHTPPDDLKYDTSQEAFSNVGKPPLLVNTAATPPPKSPSDRNREQRASVEESLYASPQRPTSAVDSGIKRGLSQFFRRSNPHSQYPAAPSGTSAIEDPSPSQSRGGSDTMLFQRNSGARRVSVVESSDTTRSNSPPSPSSTPQDNKTTMLEPHASQFLCKKPRASSGIGFRQRFITFAGPKDLKEPAPRPRATSVVDLRSTTQSSKLKEPELTRHEWGFPAEAGTGLKARRMSLSLPDDFWVDVVDLHNEFSDQSKLIGRRGKTLGKGATSKVTLMTRKGGSELHAVKEFRGKRTGEVEEEYEKKVKSEFSIAKSLHHPNIVESIRLCTHNGRWNHVMEYCQEGDLFSLVQKNYLTGPDRLNDRLCIFKQLVQGVNYLHEHGIAHRDIKLENLLVTSTSKIKITDFGVSEVFSGIHPGLREAGGHCGKEMGEVRLCAPGICGSMPYIAPEVVVKNGEYDPRGLDVWSSGIVMLHVIFGGALWPRAECGNRHYDSLVRGWEKWEAKHPPGATITELDYPHVVAFDQMVNPPALRRMLIAMLHPDPAKRIKMADVARNRWLRNIECCQVDTYEDPSTVIDASKATSSGYAGNSRARVVQHNHLPPTNHTGHRFVRLPGSTVM</sequence>
<feature type="compositionally biased region" description="Basic and acidic residues" evidence="3">
    <location>
        <begin position="95"/>
        <end position="111"/>
    </location>
</feature>